<dbReference type="InterPro" id="IPR001214">
    <property type="entry name" value="SET_dom"/>
</dbReference>
<gene>
    <name evidence="2" type="ORF">FW778_01230</name>
</gene>
<dbReference type="SUPFAM" id="SSF82199">
    <property type="entry name" value="SET domain"/>
    <property type="match status" value="1"/>
</dbReference>
<dbReference type="AlphaFoldDB" id="A0A5J5IMG2"/>
<reference evidence="2 3" key="1">
    <citation type="submission" date="2019-09" db="EMBL/GenBank/DDBJ databases">
        <title>Draft genome sequence of Ginsengibacter sp. BR5-29.</title>
        <authorList>
            <person name="Im W.-T."/>
        </authorList>
    </citation>
    <scope>NUCLEOTIDE SEQUENCE [LARGE SCALE GENOMIC DNA]</scope>
    <source>
        <strain evidence="2 3">BR5-29</strain>
    </source>
</reference>
<feature type="domain" description="SET" evidence="1">
    <location>
        <begin position="6"/>
        <end position="123"/>
    </location>
</feature>
<dbReference type="SMART" id="SM00317">
    <property type="entry name" value="SET"/>
    <property type="match status" value="1"/>
</dbReference>
<dbReference type="GO" id="GO:0005700">
    <property type="term" value="C:polytene chromosome"/>
    <property type="evidence" value="ECO:0007669"/>
    <property type="project" value="TreeGrafter"/>
</dbReference>
<dbReference type="GO" id="GO:0006357">
    <property type="term" value="P:regulation of transcription by RNA polymerase II"/>
    <property type="evidence" value="ECO:0007669"/>
    <property type="project" value="TreeGrafter"/>
</dbReference>
<dbReference type="PANTHER" id="PTHR46167">
    <property type="entry name" value="N-LYSINE METHYLTRANSFERASE KMT5A"/>
    <property type="match status" value="1"/>
</dbReference>
<protein>
    <submittedName>
        <fullName evidence="2">SET domain-containing protein</fullName>
    </submittedName>
</protein>
<dbReference type="InterPro" id="IPR051760">
    <property type="entry name" value="KMT5A"/>
</dbReference>
<evidence type="ECO:0000259" key="1">
    <source>
        <dbReference type="PROSITE" id="PS50280"/>
    </source>
</evidence>
<keyword evidence="3" id="KW-1185">Reference proteome</keyword>
<dbReference type="PANTHER" id="PTHR46167:SF1">
    <property type="entry name" value="N-LYSINE METHYLTRANSFERASE KMT5A"/>
    <property type="match status" value="1"/>
</dbReference>
<comment type="caution">
    <text evidence="2">The sequence shown here is derived from an EMBL/GenBank/DDBJ whole genome shotgun (WGS) entry which is preliminary data.</text>
</comment>
<proteinExistence type="predicted"/>
<dbReference type="EMBL" id="VYQF01000001">
    <property type="protein sequence ID" value="KAA9040692.1"/>
    <property type="molecule type" value="Genomic_DNA"/>
</dbReference>
<organism evidence="2 3">
    <name type="scientific">Ginsengibacter hankyongi</name>
    <dbReference type="NCBI Taxonomy" id="2607284"/>
    <lineage>
        <taxon>Bacteria</taxon>
        <taxon>Pseudomonadati</taxon>
        <taxon>Bacteroidota</taxon>
        <taxon>Chitinophagia</taxon>
        <taxon>Chitinophagales</taxon>
        <taxon>Chitinophagaceae</taxon>
        <taxon>Ginsengibacter</taxon>
    </lineage>
</organism>
<dbReference type="RefSeq" id="WP_150412751.1">
    <property type="nucleotide sequence ID" value="NZ_VYQF01000001.1"/>
</dbReference>
<dbReference type="GO" id="GO:0042799">
    <property type="term" value="F:histone H4K20 methyltransferase activity"/>
    <property type="evidence" value="ECO:0007669"/>
    <property type="project" value="TreeGrafter"/>
</dbReference>
<dbReference type="Gene3D" id="2.170.270.10">
    <property type="entry name" value="SET domain"/>
    <property type="match status" value="1"/>
</dbReference>
<accession>A0A5J5IMG2</accession>
<evidence type="ECO:0000313" key="2">
    <source>
        <dbReference type="EMBL" id="KAA9040692.1"/>
    </source>
</evidence>
<dbReference type="Pfam" id="PF00856">
    <property type="entry name" value="SET"/>
    <property type="match status" value="1"/>
</dbReference>
<dbReference type="Proteomes" id="UP000326903">
    <property type="component" value="Unassembled WGS sequence"/>
</dbReference>
<dbReference type="PROSITE" id="PS50280">
    <property type="entry name" value="SET"/>
    <property type="match status" value="1"/>
</dbReference>
<sequence>MAFMEKDLLVKKSTIPGAGKGLFTKKFIPKGKRIVEYKGKISTWKDVDHHDGLNAYIYYVNRYHVIDSSNNKKNLARYANDAKGSQNGIKLMNNCHFVIEENRVFLESRRDIPPNSELLVAYGKEYWDILTFNKNQAALEKKKTAKVHTQV</sequence>
<evidence type="ECO:0000313" key="3">
    <source>
        <dbReference type="Proteomes" id="UP000326903"/>
    </source>
</evidence>
<dbReference type="InterPro" id="IPR046341">
    <property type="entry name" value="SET_dom_sf"/>
</dbReference>
<name>A0A5J5IMG2_9BACT</name>